<dbReference type="InterPro" id="IPR000504">
    <property type="entry name" value="RRM_dom"/>
</dbReference>
<name>A0AA41RPJ5_PAPNU</name>
<protein>
    <recommendedName>
        <fullName evidence="11">RRM domain-containing protein</fullName>
    </recommendedName>
</protein>
<evidence type="ECO:0000259" key="11">
    <source>
        <dbReference type="PROSITE" id="PS50102"/>
    </source>
</evidence>
<dbReference type="GO" id="GO:0006397">
    <property type="term" value="P:mRNA processing"/>
    <property type="evidence" value="ECO:0007669"/>
    <property type="project" value="UniProtKB-KW"/>
</dbReference>
<keyword evidence="13" id="KW-1185">Reference proteome</keyword>
<evidence type="ECO:0000313" key="13">
    <source>
        <dbReference type="Proteomes" id="UP001177140"/>
    </source>
</evidence>
<gene>
    <name evidence="12" type="ORF">MKW94_009764</name>
</gene>
<evidence type="ECO:0000256" key="1">
    <source>
        <dbReference type="ARBA" id="ARBA00004123"/>
    </source>
</evidence>
<proteinExistence type="inferred from homology"/>
<evidence type="ECO:0000313" key="12">
    <source>
        <dbReference type="EMBL" id="MCL7024307.1"/>
    </source>
</evidence>
<dbReference type="GO" id="GO:0005829">
    <property type="term" value="C:cytosol"/>
    <property type="evidence" value="ECO:0007669"/>
    <property type="project" value="TreeGrafter"/>
</dbReference>
<keyword evidence="4" id="KW-0677">Repeat</keyword>
<evidence type="ECO:0000256" key="6">
    <source>
        <dbReference type="ARBA" id="ARBA00023242"/>
    </source>
</evidence>
<evidence type="ECO:0000256" key="3">
    <source>
        <dbReference type="ARBA" id="ARBA00022664"/>
    </source>
</evidence>
<comment type="subcellular location">
    <subcellularLocation>
        <location evidence="2">Cytoplasmic granule</location>
    </subcellularLocation>
    <subcellularLocation>
        <location evidence="1">Nucleus</location>
    </subcellularLocation>
</comment>
<dbReference type="Gene3D" id="3.30.70.330">
    <property type="match status" value="1"/>
</dbReference>
<reference evidence="12" key="1">
    <citation type="submission" date="2022-03" db="EMBL/GenBank/DDBJ databases">
        <title>A functionally conserved STORR gene fusion in Papaver species that diverged 16.8 million years ago.</title>
        <authorList>
            <person name="Catania T."/>
        </authorList>
    </citation>
    <scope>NUCLEOTIDE SEQUENCE</scope>
    <source>
        <strain evidence="12">S-191538</strain>
    </source>
</reference>
<evidence type="ECO:0000256" key="9">
    <source>
        <dbReference type="ARBA" id="ARBA00063471"/>
    </source>
</evidence>
<comment type="function">
    <text evidence="7">Heterogeneous nuclear ribonucleoprotein (hnRNP)-protein binding the poly(A) tail of mRNA and probably involved in some steps of pre-mRNA maturation.</text>
</comment>
<dbReference type="SMART" id="SM00360">
    <property type="entry name" value="RRM"/>
    <property type="match status" value="1"/>
</dbReference>
<dbReference type="GO" id="GO:0005634">
    <property type="term" value="C:nucleus"/>
    <property type="evidence" value="ECO:0007669"/>
    <property type="project" value="UniProtKB-SubCell"/>
</dbReference>
<dbReference type="FunFam" id="3.30.70.330:FF:000144">
    <property type="entry name" value="Polyadenylate-binding protein RBP47B"/>
    <property type="match status" value="1"/>
</dbReference>
<feature type="domain" description="RRM" evidence="11">
    <location>
        <begin position="12"/>
        <end position="91"/>
    </location>
</feature>
<accession>A0AA41RPJ5</accession>
<dbReference type="EMBL" id="JAJJMA010033077">
    <property type="protein sequence ID" value="MCL7024307.1"/>
    <property type="molecule type" value="Genomic_DNA"/>
</dbReference>
<evidence type="ECO:0000256" key="8">
    <source>
        <dbReference type="ARBA" id="ARBA00061069"/>
    </source>
</evidence>
<comment type="caution">
    <text evidence="12">The sequence shown here is derived from an EMBL/GenBank/DDBJ whole genome shotgun (WGS) entry which is preliminary data.</text>
</comment>
<sequence length="134" mass="14822">MGDKSSDAGSNKSIFVCDLSSDITDTVLQETFASRYTSVQGAQVVTNENTGRSKGYGFVRFGDDSEMTRAMTDMNGVYCSSRAMRISPATPRKSAAYQHQQSSQGLHFLPYCIRGDFYSEVFTSVHLLDGREFL</sequence>
<organism evidence="12 13">
    <name type="scientific">Papaver nudicaule</name>
    <name type="common">Iceland poppy</name>
    <dbReference type="NCBI Taxonomy" id="74823"/>
    <lineage>
        <taxon>Eukaryota</taxon>
        <taxon>Viridiplantae</taxon>
        <taxon>Streptophyta</taxon>
        <taxon>Embryophyta</taxon>
        <taxon>Tracheophyta</taxon>
        <taxon>Spermatophyta</taxon>
        <taxon>Magnoliopsida</taxon>
        <taxon>Ranunculales</taxon>
        <taxon>Papaveraceae</taxon>
        <taxon>Papaveroideae</taxon>
        <taxon>Papaver</taxon>
    </lineage>
</organism>
<keyword evidence="3" id="KW-0507">mRNA processing</keyword>
<dbReference type="CDD" id="cd12345">
    <property type="entry name" value="RRM2_SECp43_like"/>
    <property type="match status" value="1"/>
</dbReference>
<dbReference type="InterPro" id="IPR035979">
    <property type="entry name" value="RBD_domain_sf"/>
</dbReference>
<dbReference type="Proteomes" id="UP001177140">
    <property type="component" value="Unassembled WGS sequence"/>
</dbReference>
<dbReference type="InterPro" id="IPR050825">
    <property type="entry name" value="RBM42_RBP45_47-like"/>
</dbReference>
<dbReference type="Pfam" id="PF00076">
    <property type="entry name" value="RRM_1"/>
    <property type="match status" value="1"/>
</dbReference>
<comment type="subunit">
    <text evidence="9">Interacts with the poly(A) tail of mRNA in nucleus.</text>
</comment>
<dbReference type="PROSITE" id="PS50102">
    <property type="entry name" value="RRM"/>
    <property type="match status" value="1"/>
</dbReference>
<dbReference type="SUPFAM" id="SSF54928">
    <property type="entry name" value="RNA-binding domain, RBD"/>
    <property type="match status" value="1"/>
</dbReference>
<dbReference type="InterPro" id="IPR012677">
    <property type="entry name" value="Nucleotide-bd_a/b_plait_sf"/>
</dbReference>
<keyword evidence="5 10" id="KW-0694">RNA-binding</keyword>
<dbReference type="GO" id="GO:0003729">
    <property type="term" value="F:mRNA binding"/>
    <property type="evidence" value="ECO:0007669"/>
    <property type="project" value="InterPro"/>
</dbReference>
<evidence type="ECO:0000256" key="5">
    <source>
        <dbReference type="ARBA" id="ARBA00022884"/>
    </source>
</evidence>
<evidence type="ECO:0000256" key="7">
    <source>
        <dbReference type="ARBA" id="ARBA00057395"/>
    </source>
</evidence>
<evidence type="ECO:0000256" key="2">
    <source>
        <dbReference type="ARBA" id="ARBA00004463"/>
    </source>
</evidence>
<comment type="similarity">
    <text evidence="8">Belongs to the polyadenylate-binding RBP47 family.</text>
</comment>
<dbReference type="PANTHER" id="PTHR47640">
    <property type="entry name" value="TRNA SELENOCYSTEINE 1-ASSOCIATED PROTEIN 1-RELATED-RELATED"/>
    <property type="match status" value="1"/>
</dbReference>
<evidence type="ECO:0000256" key="4">
    <source>
        <dbReference type="ARBA" id="ARBA00022737"/>
    </source>
</evidence>
<dbReference type="PANTHER" id="PTHR47640:SF16">
    <property type="entry name" value="POLYADENYLATE-BINDING PROTEIN RBP47C-RELATED"/>
    <property type="match status" value="1"/>
</dbReference>
<evidence type="ECO:0000256" key="10">
    <source>
        <dbReference type="PROSITE-ProRule" id="PRU00176"/>
    </source>
</evidence>
<dbReference type="AlphaFoldDB" id="A0AA41RPJ5"/>
<keyword evidence="6" id="KW-0539">Nucleus</keyword>